<reference evidence="2" key="1">
    <citation type="submission" date="2022-12" db="EMBL/GenBank/DDBJ databases">
        <title>Polyphasic identification of a Novel Hot-Spring Cyanobacterium Ocullathermofonsia sinensis gen nov. sp. nov. and Genomic Insights on its Adaptations to the Thermal Habitat.</title>
        <authorList>
            <person name="Daroch M."/>
            <person name="Tang J."/>
            <person name="Jiang Y."/>
        </authorList>
    </citation>
    <scope>NUCLEOTIDE SEQUENCE</scope>
    <source>
        <strain evidence="2">PKUAC-SCTA174</strain>
    </source>
</reference>
<dbReference type="Pfam" id="PF12836">
    <property type="entry name" value="HHH_3"/>
    <property type="match status" value="1"/>
</dbReference>
<protein>
    <submittedName>
        <fullName evidence="2">Pentapeptide repeat-containing protein</fullName>
    </submittedName>
</protein>
<dbReference type="SUPFAM" id="SSF47781">
    <property type="entry name" value="RuvA domain 2-like"/>
    <property type="match status" value="1"/>
</dbReference>
<evidence type="ECO:0000256" key="1">
    <source>
        <dbReference type="SAM" id="Phobius"/>
    </source>
</evidence>
<evidence type="ECO:0000313" key="2">
    <source>
        <dbReference type="EMBL" id="WAL59676.1"/>
    </source>
</evidence>
<keyword evidence="1" id="KW-0812">Transmembrane</keyword>
<dbReference type="EMBL" id="CP113797">
    <property type="protein sequence ID" value="WAL59676.1"/>
    <property type="molecule type" value="Genomic_DNA"/>
</dbReference>
<dbReference type="Proteomes" id="UP001163152">
    <property type="component" value="Chromosome"/>
</dbReference>
<keyword evidence="1" id="KW-1133">Transmembrane helix</keyword>
<evidence type="ECO:0000313" key="3">
    <source>
        <dbReference type="Proteomes" id="UP001163152"/>
    </source>
</evidence>
<dbReference type="KEGG" id="tsin:OXH18_21270"/>
<gene>
    <name evidence="2" type="ORF">OXH18_21270</name>
</gene>
<dbReference type="AlphaFoldDB" id="A0A9E8ZBA4"/>
<sequence length="756" mass="86117">MKGLESITNITGISTNLHSSITDFSTSCLTRLKLQLSYGCKQCLQPIALILLLLVAIGMLTPAAEAAVPVDRTPLTLEQLQQRLKSPTASEGVQTLDFRRFIIDLRPENAAFRDQFYRQVRSQLQRSSTPLGLDFSYSLIQGDLDLSELGIRVPLYGQTTLPMFTETEQAQLQRDRRRLSQLSQLSRSLLAQTPVTPLQITVLRGNLALLQTRFEGLAQFTNTFFLGRVEADGAVFTQDTDWSEARFGQAASFTGAVFQREARFRSTIFFNRGRFNQSQFRGSTNFQSSEFAGAASFHQAVFQFANFSRIQWHEIADLAQTRWQDTVLFDRSKFAKSLFLTETVFEKLASFRQAQFNESVNLRGASILAQADFADAAFAANAYLNIPNLQFDPKQATLLGDPGQLGRVLSVPTLQGNETLLRKLVQNFRQLQQIPDANQIEYTKEKLRLRALRQRLVGTDLNTATPSQLQAIGFSTEQITAIVQARNQQPFRSLNDLLKLDTIDLATYVKVRDRAVAGTALSPVNWLLVGLRWLGLDLLLLLTRYGTSFWLVFGVGMVALAFFSVVFWLADRLRRLHPKPIVPTLEETIWMLSGSSLLSLTGLSAIFRTAEQPWLTIASLSLLIVPMPVTLLGLMYWRGRYHDLLTTSYFVEDGTLRQLRFLIGRLPIIPSYPLFRERYSYILWNRRWSWLNYFDFSLNNLLRFGFNDIRLRDEHMPGLMTTLAWYQWSLGIMYFALLLWTLSRTIPGLNLLIYFK</sequence>
<dbReference type="Pfam" id="PF13576">
    <property type="entry name" value="Pentapeptide_3"/>
    <property type="match status" value="2"/>
</dbReference>
<keyword evidence="1" id="KW-0472">Membrane</keyword>
<dbReference type="RefSeq" id="WP_268609470.1">
    <property type="nucleotide sequence ID" value="NZ_CP113797.1"/>
</dbReference>
<accession>A0A9E8ZBA4</accession>
<feature type="transmembrane region" description="Helical" evidence="1">
    <location>
        <begin position="614"/>
        <end position="637"/>
    </location>
</feature>
<keyword evidence="3" id="KW-1185">Reference proteome</keyword>
<name>A0A9E8ZBA4_9CYAN</name>
<proteinExistence type="predicted"/>
<dbReference type="InterPro" id="IPR010994">
    <property type="entry name" value="RuvA_2-like"/>
</dbReference>
<feature type="transmembrane region" description="Helical" evidence="1">
    <location>
        <begin position="549"/>
        <end position="569"/>
    </location>
</feature>
<organism evidence="2 3">
    <name type="scientific">Thermocoleostomius sinensis A174</name>
    <dbReference type="NCBI Taxonomy" id="2016057"/>
    <lineage>
        <taxon>Bacteria</taxon>
        <taxon>Bacillati</taxon>
        <taxon>Cyanobacteriota</taxon>
        <taxon>Cyanophyceae</taxon>
        <taxon>Oculatellales</taxon>
        <taxon>Oculatellaceae</taxon>
        <taxon>Thermocoleostomius</taxon>
    </lineage>
</organism>
<dbReference type="InterPro" id="IPR001646">
    <property type="entry name" value="5peptide_repeat"/>
</dbReference>